<dbReference type="SUPFAM" id="SSF52833">
    <property type="entry name" value="Thioredoxin-like"/>
    <property type="match status" value="1"/>
</dbReference>
<gene>
    <name evidence="2" type="ORF">WJX74_003649</name>
</gene>
<proteinExistence type="predicted"/>
<dbReference type="Pfam" id="PF01323">
    <property type="entry name" value="DSBA"/>
    <property type="match status" value="1"/>
</dbReference>
<protein>
    <recommendedName>
        <fullName evidence="1">DSBA-like thioredoxin domain-containing protein</fullName>
    </recommendedName>
</protein>
<dbReference type="EMBL" id="JALJOS010000023">
    <property type="protein sequence ID" value="KAK9825745.1"/>
    <property type="molecule type" value="Genomic_DNA"/>
</dbReference>
<dbReference type="PANTHER" id="PTHR13887:SF41">
    <property type="entry name" value="THIOREDOXIN SUPERFAMILY PROTEIN"/>
    <property type="match status" value="1"/>
</dbReference>
<accession>A0AAW1QW82</accession>
<keyword evidence="3" id="KW-1185">Reference proteome</keyword>
<dbReference type="GO" id="GO:0016491">
    <property type="term" value="F:oxidoreductase activity"/>
    <property type="evidence" value="ECO:0007669"/>
    <property type="project" value="InterPro"/>
</dbReference>
<name>A0AAW1QW82_9CHLO</name>
<organism evidence="2 3">
    <name type="scientific">Apatococcus lobatus</name>
    <dbReference type="NCBI Taxonomy" id="904363"/>
    <lineage>
        <taxon>Eukaryota</taxon>
        <taxon>Viridiplantae</taxon>
        <taxon>Chlorophyta</taxon>
        <taxon>core chlorophytes</taxon>
        <taxon>Trebouxiophyceae</taxon>
        <taxon>Chlorellales</taxon>
        <taxon>Chlorellaceae</taxon>
        <taxon>Apatococcus</taxon>
    </lineage>
</organism>
<feature type="domain" description="DSBA-like thioredoxin" evidence="1">
    <location>
        <begin position="6"/>
        <end position="203"/>
    </location>
</feature>
<evidence type="ECO:0000313" key="3">
    <source>
        <dbReference type="Proteomes" id="UP001438707"/>
    </source>
</evidence>
<evidence type="ECO:0000313" key="2">
    <source>
        <dbReference type="EMBL" id="KAK9825745.1"/>
    </source>
</evidence>
<dbReference type="CDD" id="cd03024">
    <property type="entry name" value="DsbA_FrnE"/>
    <property type="match status" value="1"/>
</dbReference>
<dbReference type="Gene3D" id="3.40.30.10">
    <property type="entry name" value="Glutaredoxin"/>
    <property type="match status" value="1"/>
</dbReference>
<dbReference type="Proteomes" id="UP001438707">
    <property type="component" value="Unassembled WGS sequence"/>
</dbReference>
<reference evidence="2 3" key="1">
    <citation type="journal article" date="2024" name="Nat. Commun.">
        <title>Phylogenomics reveals the evolutionary origins of lichenization in chlorophyte algae.</title>
        <authorList>
            <person name="Puginier C."/>
            <person name="Libourel C."/>
            <person name="Otte J."/>
            <person name="Skaloud P."/>
            <person name="Haon M."/>
            <person name="Grisel S."/>
            <person name="Petersen M."/>
            <person name="Berrin J.G."/>
            <person name="Delaux P.M."/>
            <person name="Dal Grande F."/>
            <person name="Keller J."/>
        </authorList>
    </citation>
    <scope>NUCLEOTIDE SEQUENCE [LARGE SCALE GENOMIC DNA]</scope>
    <source>
        <strain evidence="2 3">SAG 2145</strain>
    </source>
</reference>
<dbReference type="PANTHER" id="PTHR13887">
    <property type="entry name" value="GLUTATHIONE S-TRANSFERASE KAPPA"/>
    <property type="match status" value="1"/>
</dbReference>
<evidence type="ECO:0000259" key="1">
    <source>
        <dbReference type="Pfam" id="PF01323"/>
    </source>
</evidence>
<sequence>MAGKITVDVVSDTVCPWCFIGKRRLESAIKRNPGRDFLVRWHPFQLNPNASAEGVNKLQYYKDKFGESRTAAMLPRMTETFAQEGLAYSMDGLTGNTLDSHRLIAAAGQQGPQVQDALVEELFSNYFTQGKYINDPEVLKAAGQKAGVTDSDAVVKDKDRLRAEVIEELQSFARGVTGVPYFIIDGKYALSGAQEPAAFEEAFARLA</sequence>
<dbReference type="InterPro" id="IPR001853">
    <property type="entry name" value="DSBA-like_thioredoxin_dom"/>
</dbReference>
<dbReference type="InterPro" id="IPR036249">
    <property type="entry name" value="Thioredoxin-like_sf"/>
</dbReference>
<comment type="caution">
    <text evidence="2">The sequence shown here is derived from an EMBL/GenBank/DDBJ whole genome shotgun (WGS) entry which is preliminary data.</text>
</comment>
<dbReference type="AlphaFoldDB" id="A0AAW1QW82"/>